<evidence type="ECO:0000313" key="9">
    <source>
        <dbReference type="EMBL" id="MFD2680234.1"/>
    </source>
</evidence>
<feature type="transmembrane region" description="Helical" evidence="8">
    <location>
        <begin position="43"/>
        <end position="62"/>
    </location>
</feature>
<gene>
    <name evidence="9" type="ORF">ACFSUL_05650</name>
</gene>
<keyword evidence="4" id="KW-0309">Germination</keyword>
<evidence type="ECO:0000256" key="1">
    <source>
        <dbReference type="ARBA" id="ARBA00004141"/>
    </source>
</evidence>
<keyword evidence="3" id="KW-0813">Transport</keyword>
<organism evidence="9 10">
    <name type="scientific">Bacillus seohaeanensis</name>
    <dbReference type="NCBI Taxonomy" id="284580"/>
    <lineage>
        <taxon>Bacteria</taxon>
        <taxon>Bacillati</taxon>
        <taxon>Bacillota</taxon>
        <taxon>Bacilli</taxon>
        <taxon>Bacillales</taxon>
        <taxon>Bacillaceae</taxon>
        <taxon>Bacillus</taxon>
    </lineage>
</organism>
<dbReference type="PANTHER" id="PTHR34975:SF2">
    <property type="entry name" value="SPORE GERMINATION PROTEIN A2"/>
    <property type="match status" value="1"/>
</dbReference>
<keyword evidence="5 8" id="KW-0812">Transmembrane</keyword>
<proteinExistence type="inferred from homology"/>
<evidence type="ECO:0000256" key="4">
    <source>
        <dbReference type="ARBA" id="ARBA00022544"/>
    </source>
</evidence>
<dbReference type="EMBL" id="JBHUMF010000013">
    <property type="protein sequence ID" value="MFD2680234.1"/>
    <property type="molecule type" value="Genomic_DNA"/>
</dbReference>
<feature type="transmembrane region" description="Helical" evidence="8">
    <location>
        <begin position="148"/>
        <end position="168"/>
    </location>
</feature>
<feature type="transmembrane region" description="Helical" evidence="8">
    <location>
        <begin position="188"/>
        <end position="208"/>
    </location>
</feature>
<dbReference type="NCBIfam" id="TIGR00912">
    <property type="entry name" value="2A0309"/>
    <property type="match status" value="1"/>
</dbReference>
<feature type="transmembrane region" description="Helical" evidence="8">
    <location>
        <begin position="269"/>
        <end position="291"/>
    </location>
</feature>
<feature type="transmembrane region" description="Helical" evidence="8">
    <location>
        <begin position="332"/>
        <end position="355"/>
    </location>
</feature>
<dbReference type="PANTHER" id="PTHR34975">
    <property type="entry name" value="SPORE GERMINATION PROTEIN A2"/>
    <property type="match status" value="1"/>
</dbReference>
<name>A0ABW5RP11_9BACI</name>
<accession>A0ABW5RP11</accession>
<feature type="transmembrane region" description="Helical" evidence="8">
    <location>
        <begin position="83"/>
        <end position="108"/>
    </location>
</feature>
<evidence type="ECO:0000256" key="6">
    <source>
        <dbReference type="ARBA" id="ARBA00022989"/>
    </source>
</evidence>
<dbReference type="InterPro" id="IPR004761">
    <property type="entry name" value="Spore_GerAB"/>
</dbReference>
<evidence type="ECO:0000256" key="5">
    <source>
        <dbReference type="ARBA" id="ARBA00022692"/>
    </source>
</evidence>
<evidence type="ECO:0000313" key="10">
    <source>
        <dbReference type="Proteomes" id="UP001597506"/>
    </source>
</evidence>
<comment type="similarity">
    <text evidence="2">Belongs to the amino acid-polyamine-organocation (APC) superfamily. Spore germination protein (SGP) (TC 2.A.3.9) family.</text>
</comment>
<keyword evidence="6 8" id="KW-1133">Transmembrane helix</keyword>
<dbReference type="Gene3D" id="1.20.1740.10">
    <property type="entry name" value="Amino acid/polyamine transporter I"/>
    <property type="match status" value="1"/>
</dbReference>
<evidence type="ECO:0000256" key="7">
    <source>
        <dbReference type="ARBA" id="ARBA00023136"/>
    </source>
</evidence>
<evidence type="ECO:0000256" key="8">
    <source>
        <dbReference type="SAM" id="Phobius"/>
    </source>
</evidence>
<keyword evidence="7 8" id="KW-0472">Membrane</keyword>
<comment type="subcellular location">
    <subcellularLocation>
        <location evidence="1">Membrane</location>
        <topology evidence="1">Multi-pass membrane protein</topology>
    </subcellularLocation>
</comment>
<dbReference type="Pfam" id="PF03845">
    <property type="entry name" value="Spore_permease"/>
    <property type="match status" value="1"/>
</dbReference>
<feature type="transmembrane region" description="Helical" evidence="8">
    <location>
        <begin position="12"/>
        <end position="31"/>
    </location>
</feature>
<comment type="caution">
    <text evidence="9">The sequence shown here is derived from an EMBL/GenBank/DDBJ whole genome shotgun (WGS) entry which is preliminary data.</text>
</comment>
<feature type="transmembrane region" description="Helical" evidence="8">
    <location>
        <begin position="303"/>
        <end position="320"/>
    </location>
</feature>
<dbReference type="Proteomes" id="UP001597506">
    <property type="component" value="Unassembled WGS sequence"/>
</dbReference>
<keyword evidence="10" id="KW-1185">Reference proteome</keyword>
<feature type="transmembrane region" description="Helical" evidence="8">
    <location>
        <begin position="220"/>
        <end position="240"/>
    </location>
</feature>
<evidence type="ECO:0000256" key="2">
    <source>
        <dbReference type="ARBA" id="ARBA00007998"/>
    </source>
</evidence>
<reference evidence="10" key="1">
    <citation type="journal article" date="2019" name="Int. J. Syst. Evol. Microbiol.">
        <title>The Global Catalogue of Microorganisms (GCM) 10K type strain sequencing project: providing services to taxonomists for standard genome sequencing and annotation.</title>
        <authorList>
            <consortium name="The Broad Institute Genomics Platform"/>
            <consortium name="The Broad Institute Genome Sequencing Center for Infectious Disease"/>
            <person name="Wu L."/>
            <person name="Ma J."/>
        </authorList>
    </citation>
    <scope>NUCLEOTIDE SEQUENCE [LARGE SCALE GENOMIC DNA]</scope>
    <source>
        <strain evidence="10">KCTC 3913</strain>
    </source>
</reference>
<evidence type="ECO:0000256" key="3">
    <source>
        <dbReference type="ARBA" id="ARBA00022448"/>
    </source>
</evidence>
<protein>
    <submittedName>
        <fullName evidence="9">GerAB/ArcD/ProY family transporter</fullName>
    </submittedName>
</protein>
<sequence>MQAIPERRKISPFLVFYLIHSVQVGVGVLGFQRVIAVNAGYDSWISIILAGGLTHILMFMMYRIVQMSDGDLVSAHTFAFGKWIGKIFSFIFVLYFAALVVTIIRTYIEVVQVWMFPRMNTFLFSLFFLLLVIYIVKGGIRTIAGVSFFGLILPSYLLLTFGFTFQYADFRNILPIFDHSIMDILKSMKSMSLTYLGYESILLIYPFIKEGKASQKWAQWGLFASTLVYTLIGIISFAFFSEGQLKKTVWATLSMWKILELPFVERFEYIGIANWCLIILPNACIAIWCASRIVKRATPLKQSTSLIWLSLVCLSVLTLFPNREKIDMLNNILSQTGFYINFVYIPFLFVLILVIKRVKKKL</sequence>
<feature type="transmembrane region" description="Helical" evidence="8">
    <location>
        <begin position="114"/>
        <end position="136"/>
    </location>
</feature>
<dbReference type="RefSeq" id="WP_377933499.1">
    <property type="nucleotide sequence ID" value="NZ_JBHUMF010000013.1"/>
</dbReference>